<keyword evidence="2" id="KW-1185">Reference proteome</keyword>
<sequence>MLNMEDIVPNFDNDTLSLLLKKGYKYFVRQQVNSSSIKTFLFTPYTQWVFAQQHYTYIASDRYKYLYNVDNSFEMENLLKAANKPDGFKILLGIIKKDVTISTELQQKLIQSIQPKIVLPSIVPPKIISFAINLHFGEIIYEVQTSVGKVKFKYKDGQFIHVVK</sequence>
<comment type="caution">
    <text evidence="1">The sequence shown here is derived from an EMBL/GenBank/DDBJ whole genome shotgun (WGS) entry which is preliminary data.</text>
</comment>
<dbReference type="Proteomes" id="UP000249547">
    <property type="component" value="Unassembled WGS sequence"/>
</dbReference>
<proteinExistence type="predicted"/>
<dbReference type="AlphaFoldDB" id="A0A327Q780"/>
<accession>A0A327Q780</accession>
<protein>
    <submittedName>
        <fullName evidence="1">Uncharacterized protein</fullName>
    </submittedName>
</protein>
<evidence type="ECO:0000313" key="1">
    <source>
        <dbReference type="EMBL" id="RAJ00446.1"/>
    </source>
</evidence>
<gene>
    <name evidence="1" type="ORF">LX64_04152</name>
</gene>
<organism evidence="1 2">
    <name type="scientific">Chitinophaga skermanii</name>
    <dbReference type="NCBI Taxonomy" id="331697"/>
    <lineage>
        <taxon>Bacteria</taxon>
        <taxon>Pseudomonadati</taxon>
        <taxon>Bacteroidota</taxon>
        <taxon>Chitinophagia</taxon>
        <taxon>Chitinophagales</taxon>
        <taxon>Chitinophagaceae</taxon>
        <taxon>Chitinophaga</taxon>
    </lineage>
</organism>
<reference evidence="1 2" key="1">
    <citation type="submission" date="2018-06" db="EMBL/GenBank/DDBJ databases">
        <title>Genomic Encyclopedia of Archaeal and Bacterial Type Strains, Phase II (KMG-II): from individual species to whole genera.</title>
        <authorList>
            <person name="Goeker M."/>
        </authorList>
    </citation>
    <scope>NUCLEOTIDE SEQUENCE [LARGE SCALE GENOMIC DNA]</scope>
    <source>
        <strain evidence="1 2">DSM 23857</strain>
    </source>
</reference>
<evidence type="ECO:0000313" key="2">
    <source>
        <dbReference type="Proteomes" id="UP000249547"/>
    </source>
</evidence>
<name>A0A327Q780_9BACT</name>
<dbReference type="EMBL" id="QLLL01000008">
    <property type="protein sequence ID" value="RAJ00446.1"/>
    <property type="molecule type" value="Genomic_DNA"/>
</dbReference>